<feature type="transmembrane region" description="Helical" evidence="1">
    <location>
        <begin position="208"/>
        <end position="237"/>
    </location>
</feature>
<dbReference type="Pfam" id="PF03464">
    <property type="entry name" value="eRF1_2"/>
    <property type="match status" value="1"/>
</dbReference>
<dbReference type="EMBL" id="JAAWWB010000005">
    <property type="protein sequence ID" value="KAG6783056.1"/>
    <property type="molecule type" value="Genomic_DNA"/>
</dbReference>
<evidence type="ECO:0000313" key="3">
    <source>
        <dbReference type="EMBL" id="KAG6783056.1"/>
    </source>
</evidence>
<evidence type="ECO:0000259" key="2">
    <source>
        <dbReference type="Pfam" id="PF03464"/>
    </source>
</evidence>
<feature type="transmembrane region" description="Helical" evidence="1">
    <location>
        <begin position="325"/>
        <end position="348"/>
    </location>
</feature>
<dbReference type="GO" id="GO:0003747">
    <property type="term" value="F:translation release factor activity"/>
    <property type="evidence" value="ECO:0007669"/>
    <property type="project" value="InterPro"/>
</dbReference>
<comment type="caution">
    <text evidence="3">The sequence shown here is derived from an EMBL/GenBank/DDBJ whole genome shotgun (WGS) entry which is preliminary data.</text>
</comment>
<organism evidence="3 4">
    <name type="scientific">Populus tomentosa</name>
    <name type="common">Chinese white poplar</name>
    <dbReference type="NCBI Taxonomy" id="118781"/>
    <lineage>
        <taxon>Eukaryota</taxon>
        <taxon>Viridiplantae</taxon>
        <taxon>Streptophyta</taxon>
        <taxon>Embryophyta</taxon>
        <taxon>Tracheophyta</taxon>
        <taxon>Spermatophyta</taxon>
        <taxon>Magnoliopsida</taxon>
        <taxon>eudicotyledons</taxon>
        <taxon>Gunneridae</taxon>
        <taxon>Pentapetalae</taxon>
        <taxon>rosids</taxon>
        <taxon>fabids</taxon>
        <taxon>Malpighiales</taxon>
        <taxon>Salicaceae</taxon>
        <taxon>Saliceae</taxon>
        <taxon>Populus</taxon>
    </lineage>
</organism>
<proteinExistence type="predicted"/>
<dbReference type="AlphaFoldDB" id="A0A8X8AA21"/>
<evidence type="ECO:0000256" key="1">
    <source>
        <dbReference type="SAM" id="Phobius"/>
    </source>
</evidence>
<feature type="domain" description="eRF1" evidence="2">
    <location>
        <begin position="70"/>
        <end position="107"/>
    </location>
</feature>
<dbReference type="InterPro" id="IPR004403">
    <property type="entry name" value="Peptide_chain-rel_eRF1/aRF1"/>
</dbReference>
<name>A0A8X8AA21_POPTO</name>
<keyword evidence="1" id="KW-0812">Transmembrane</keyword>
<accession>A0A8X8AA21</accession>
<keyword evidence="4" id="KW-1185">Reference proteome</keyword>
<dbReference type="Proteomes" id="UP000886885">
    <property type="component" value="Chromosome 3A"/>
</dbReference>
<keyword evidence="1" id="KW-1133">Transmembrane helix</keyword>
<reference evidence="3" key="1">
    <citation type="journal article" date="2020" name="bioRxiv">
        <title>Hybrid origin of Populus tomentosa Carr. identified through genome sequencing and phylogenomic analysis.</title>
        <authorList>
            <person name="An X."/>
            <person name="Gao K."/>
            <person name="Chen Z."/>
            <person name="Li J."/>
            <person name="Yang X."/>
            <person name="Yang X."/>
            <person name="Zhou J."/>
            <person name="Guo T."/>
            <person name="Zhao T."/>
            <person name="Huang S."/>
            <person name="Miao D."/>
            <person name="Khan W.U."/>
            <person name="Rao P."/>
            <person name="Ye M."/>
            <person name="Lei B."/>
            <person name="Liao W."/>
            <person name="Wang J."/>
            <person name="Ji L."/>
            <person name="Li Y."/>
            <person name="Guo B."/>
            <person name="Mustafa N.S."/>
            <person name="Li S."/>
            <person name="Yun Q."/>
            <person name="Keller S.R."/>
            <person name="Mao J."/>
            <person name="Zhang R."/>
            <person name="Strauss S.H."/>
        </authorList>
    </citation>
    <scope>NUCLEOTIDE SEQUENCE</scope>
    <source>
        <strain evidence="3">GM15</strain>
        <tissue evidence="3">Leaf</tissue>
    </source>
</reference>
<protein>
    <recommendedName>
        <fullName evidence="2">eRF1 domain-containing protein</fullName>
    </recommendedName>
</protein>
<dbReference type="InterPro" id="IPR005141">
    <property type="entry name" value="eRF1_2"/>
</dbReference>
<evidence type="ECO:0000313" key="4">
    <source>
        <dbReference type="Proteomes" id="UP000886885"/>
    </source>
</evidence>
<gene>
    <name evidence="3" type="ORF">POTOM_012487</name>
</gene>
<sequence>MISLLARPWDHICKVTKMLSKELCRMNSKFVQDALSYALQKLKLCTEVPTNGDGKDKQFTLSFAPFKPIRTLRGNRREVLSKLTVELPWKHGRGGQSGLRFDRLSFEQGARGRSEQLPGFNHFIDFEVQDEKFLLERFADEYKPFGCSLETVTDNSEEDLIFVEDLVALEGFFAIRWTLNHLINQKFMKTLSKRQDFHCFRQKTSKNLFSVMLIVEIGASLSCFFMMFLFFPCLVFLENHLFSEKIPSPLLLVYVNERATFVTAREHQKVPDVLDLTSRMFVNETREWFGLYCNMVWVWGSRLWLPRTVLALWTQALWTVDVLDLTSHMFIFEALGWFGLCCNMLSIIFNHGKRILIHFSAVVTLLFYRGSAELMVANALMLLPQCY</sequence>
<keyword evidence="1" id="KW-0472">Membrane</keyword>
<dbReference type="PANTHER" id="PTHR10113">
    <property type="entry name" value="PEPTIDE CHAIN RELEASE FACTOR SUBUNIT 1"/>
    <property type="match status" value="1"/>
</dbReference>
<feature type="transmembrane region" description="Helical" evidence="1">
    <location>
        <begin position="355"/>
        <end position="372"/>
    </location>
</feature>